<organism evidence="2 3">
    <name type="scientific">Stegodyphus mimosarum</name>
    <name type="common">African social velvet spider</name>
    <dbReference type="NCBI Taxonomy" id="407821"/>
    <lineage>
        <taxon>Eukaryota</taxon>
        <taxon>Metazoa</taxon>
        <taxon>Ecdysozoa</taxon>
        <taxon>Arthropoda</taxon>
        <taxon>Chelicerata</taxon>
        <taxon>Arachnida</taxon>
        <taxon>Araneae</taxon>
        <taxon>Araneomorphae</taxon>
        <taxon>Entelegynae</taxon>
        <taxon>Eresoidea</taxon>
        <taxon>Eresidae</taxon>
        <taxon>Stegodyphus</taxon>
    </lineage>
</organism>
<keyword evidence="3" id="KW-1185">Reference proteome</keyword>
<accession>A0A087TWA1</accession>
<proteinExistence type="predicted"/>
<reference evidence="2 3" key="1">
    <citation type="submission" date="2013-11" db="EMBL/GenBank/DDBJ databases">
        <title>Genome sequencing of Stegodyphus mimosarum.</title>
        <authorList>
            <person name="Bechsgaard J."/>
        </authorList>
    </citation>
    <scope>NUCLEOTIDE SEQUENCE [LARGE SCALE GENOMIC DNA]</scope>
</reference>
<feature type="compositionally biased region" description="Basic and acidic residues" evidence="1">
    <location>
        <begin position="14"/>
        <end position="32"/>
    </location>
</feature>
<feature type="non-terminal residue" evidence="2">
    <location>
        <position position="85"/>
    </location>
</feature>
<dbReference type="AlphaFoldDB" id="A0A087TWA1"/>
<gene>
    <name evidence="2" type="ORF">X975_19026</name>
</gene>
<sequence>MKPSKMLFSFKQRKKEEEKDKKPEAKKKGGKMDELTDDLDFVSETPVRKADSSTTKQDISFVSLISDIETDVSKVLKLPDFILVW</sequence>
<dbReference type="Proteomes" id="UP000054359">
    <property type="component" value="Unassembled WGS sequence"/>
</dbReference>
<protein>
    <submittedName>
        <fullName evidence="2">Uncharacterized protein</fullName>
    </submittedName>
</protein>
<name>A0A087TWA1_STEMI</name>
<feature type="region of interest" description="Disordered" evidence="1">
    <location>
        <begin position="1"/>
        <end position="32"/>
    </location>
</feature>
<evidence type="ECO:0000313" key="2">
    <source>
        <dbReference type="EMBL" id="KFM69390.1"/>
    </source>
</evidence>
<dbReference type="EMBL" id="KK117039">
    <property type="protein sequence ID" value="KFM69390.1"/>
    <property type="molecule type" value="Genomic_DNA"/>
</dbReference>
<evidence type="ECO:0000256" key="1">
    <source>
        <dbReference type="SAM" id="MobiDB-lite"/>
    </source>
</evidence>
<evidence type="ECO:0000313" key="3">
    <source>
        <dbReference type="Proteomes" id="UP000054359"/>
    </source>
</evidence>